<dbReference type="Proteomes" id="UP000682782">
    <property type="component" value="Chromosome"/>
</dbReference>
<keyword evidence="2" id="KW-1185">Reference proteome</keyword>
<evidence type="ECO:0000313" key="2">
    <source>
        <dbReference type="Proteomes" id="UP000682782"/>
    </source>
</evidence>
<accession>A0AC61NJ61</accession>
<organism evidence="1 2">
    <name type="scientific">Aristaeella hokkaidonensis</name>
    <dbReference type="NCBI Taxonomy" id="3046382"/>
    <lineage>
        <taxon>Bacteria</taxon>
        <taxon>Bacillati</taxon>
        <taxon>Bacillota</taxon>
        <taxon>Clostridia</taxon>
        <taxon>Eubacteriales</taxon>
        <taxon>Aristaeellaceae</taxon>
        <taxon>Aristaeella</taxon>
    </lineage>
</organism>
<sequence>MATALWVKTIRHHRTDRQTTVPCTRADAHRALLEACHELDLPEPIWLDKNEREWDEFGMTRFLPDAFFESVPFEKLEIEYIDPDAPKKKSQDPRNAF</sequence>
<proteinExistence type="predicted"/>
<gene>
    <name evidence="1" type="ORF">JYE49_08250</name>
</gene>
<reference evidence="1" key="1">
    <citation type="submission" date="2021-01" db="EMBL/GenBank/DDBJ databases">
        <title>Complete genome sequence of Clostridiales bacterium R-7.</title>
        <authorList>
            <person name="Mahoney-Kurpe S.C."/>
            <person name="Palevich N."/>
            <person name="Koike S."/>
            <person name="Moon C.D."/>
            <person name="Attwood G.T."/>
        </authorList>
    </citation>
    <scope>NUCLEOTIDE SEQUENCE</scope>
    <source>
        <strain evidence="1">R-7</strain>
    </source>
</reference>
<name>A0AC61NJ61_9FIRM</name>
<evidence type="ECO:0000313" key="1">
    <source>
        <dbReference type="EMBL" id="QUC65873.1"/>
    </source>
</evidence>
<protein>
    <submittedName>
        <fullName evidence="1">Uncharacterized protein</fullName>
    </submittedName>
</protein>
<dbReference type="EMBL" id="CP068393">
    <property type="protein sequence ID" value="QUC65873.1"/>
    <property type="molecule type" value="Genomic_DNA"/>
</dbReference>